<dbReference type="InterPro" id="IPR029000">
    <property type="entry name" value="Cyclophilin-like_dom_sf"/>
</dbReference>
<dbReference type="OrthoDB" id="193499at2759"/>
<dbReference type="EMBL" id="CACRXK020014488">
    <property type="protein sequence ID" value="CAB4026916.1"/>
    <property type="molecule type" value="Genomic_DNA"/>
</dbReference>
<comment type="function">
    <text evidence="1">PPIases accelerate the folding of proteins. It catalyzes the cis-trans isomerization of proline imidic peptide bonds in oligopeptides.</text>
</comment>
<keyword evidence="1" id="KW-0697">Rotamase</keyword>
<dbReference type="GO" id="GO:0005737">
    <property type="term" value="C:cytoplasm"/>
    <property type="evidence" value="ECO:0007669"/>
    <property type="project" value="TreeGrafter"/>
</dbReference>
<keyword evidence="3" id="KW-1185">Reference proteome</keyword>
<dbReference type="AlphaFoldDB" id="A0A7D9L6Q8"/>
<dbReference type="GO" id="GO:0006457">
    <property type="term" value="P:protein folding"/>
    <property type="evidence" value="ECO:0007669"/>
    <property type="project" value="TreeGrafter"/>
</dbReference>
<dbReference type="PANTHER" id="PTHR11071:SF561">
    <property type="entry name" value="PEPTIDYL-PROLYL CIS-TRANS ISOMERASE D-RELATED"/>
    <property type="match status" value="1"/>
</dbReference>
<comment type="caution">
    <text evidence="2">The sequence shown here is derived from an EMBL/GenBank/DDBJ whole genome shotgun (WGS) entry which is preliminary data.</text>
</comment>
<dbReference type="InterPro" id="IPR002130">
    <property type="entry name" value="Cyclophilin-type_PPIase_dom"/>
</dbReference>
<name>A0A7D9L6Q8_PARCT</name>
<protein>
    <recommendedName>
        <fullName evidence="1">Peptidyl-prolyl cis-trans isomerase</fullName>
        <shortName evidence="1">PPIase</shortName>
        <ecNumber evidence="1">5.2.1.8</ecNumber>
    </recommendedName>
</protein>
<evidence type="ECO:0000313" key="2">
    <source>
        <dbReference type="EMBL" id="CAB4026916.1"/>
    </source>
</evidence>
<accession>A0A7D9L6Q8</accession>
<proteinExistence type="inferred from homology"/>
<gene>
    <name evidence="2" type="ORF">PACLA_8A036209</name>
</gene>
<dbReference type="PANTHER" id="PTHR11071">
    <property type="entry name" value="PEPTIDYL-PROLYL CIS-TRANS ISOMERASE"/>
    <property type="match status" value="1"/>
</dbReference>
<dbReference type="Proteomes" id="UP001152795">
    <property type="component" value="Unassembled WGS sequence"/>
</dbReference>
<dbReference type="GO" id="GO:0016018">
    <property type="term" value="F:cyclosporin A binding"/>
    <property type="evidence" value="ECO:0007669"/>
    <property type="project" value="TreeGrafter"/>
</dbReference>
<organism evidence="2 3">
    <name type="scientific">Paramuricea clavata</name>
    <name type="common">Red gorgonian</name>
    <name type="synonym">Violescent sea-whip</name>
    <dbReference type="NCBI Taxonomy" id="317549"/>
    <lineage>
        <taxon>Eukaryota</taxon>
        <taxon>Metazoa</taxon>
        <taxon>Cnidaria</taxon>
        <taxon>Anthozoa</taxon>
        <taxon>Octocorallia</taxon>
        <taxon>Malacalcyonacea</taxon>
        <taxon>Plexauridae</taxon>
        <taxon>Paramuricea</taxon>
    </lineage>
</organism>
<dbReference type="PROSITE" id="PS50072">
    <property type="entry name" value="CSA_PPIASE_2"/>
    <property type="match status" value="1"/>
</dbReference>
<sequence length="114" mass="12485">GDFTKGDGTGGKSIFGKYFADENFIIKHYGSGWLCMANAGKDTNNSQFYITLARTAWLDGHHTCFGKVLKGMKIVRKIEAVPTDNQSRPKSPVKIVNSGILALDRPFEVAMTSV</sequence>
<comment type="catalytic activity">
    <reaction evidence="1">
        <text>[protein]-peptidylproline (omega=180) = [protein]-peptidylproline (omega=0)</text>
        <dbReference type="Rhea" id="RHEA:16237"/>
        <dbReference type="Rhea" id="RHEA-COMP:10747"/>
        <dbReference type="Rhea" id="RHEA-COMP:10748"/>
        <dbReference type="ChEBI" id="CHEBI:83833"/>
        <dbReference type="ChEBI" id="CHEBI:83834"/>
        <dbReference type="EC" id="5.2.1.8"/>
    </reaction>
</comment>
<reference evidence="2" key="1">
    <citation type="submission" date="2020-04" db="EMBL/GenBank/DDBJ databases">
        <authorList>
            <person name="Alioto T."/>
            <person name="Alioto T."/>
            <person name="Gomez Garrido J."/>
        </authorList>
    </citation>
    <scope>NUCLEOTIDE SEQUENCE</scope>
    <source>
        <strain evidence="2">A484AB</strain>
    </source>
</reference>
<evidence type="ECO:0000256" key="1">
    <source>
        <dbReference type="RuleBase" id="RU363019"/>
    </source>
</evidence>
<dbReference type="Gene3D" id="2.40.100.10">
    <property type="entry name" value="Cyclophilin-like"/>
    <property type="match status" value="1"/>
</dbReference>
<dbReference type="Pfam" id="PF00160">
    <property type="entry name" value="Pro_isomerase"/>
    <property type="match status" value="1"/>
</dbReference>
<dbReference type="PRINTS" id="PR00153">
    <property type="entry name" value="CSAPPISMRASE"/>
</dbReference>
<keyword evidence="1 2" id="KW-0413">Isomerase</keyword>
<dbReference type="EC" id="5.2.1.8" evidence="1"/>
<feature type="non-terminal residue" evidence="2">
    <location>
        <position position="1"/>
    </location>
</feature>
<dbReference type="GO" id="GO:0003755">
    <property type="term" value="F:peptidyl-prolyl cis-trans isomerase activity"/>
    <property type="evidence" value="ECO:0007669"/>
    <property type="project" value="UniProtKB-UniRule"/>
</dbReference>
<dbReference type="SUPFAM" id="SSF50891">
    <property type="entry name" value="Cyclophilin-like"/>
    <property type="match status" value="1"/>
</dbReference>
<evidence type="ECO:0000313" key="3">
    <source>
        <dbReference type="Proteomes" id="UP001152795"/>
    </source>
</evidence>
<comment type="similarity">
    <text evidence="1">Belongs to the cyclophilin-type PPIase family.</text>
</comment>